<dbReference type="GO" id="GO:0051301">
    <property type="term" value="P:cell division"/>
    <property type="evidence" value="ECO:0007669"/>
    <property type="project" value="InterPro"/>
</dbReference>
<reference evidence="3 4" key="1">
    <citation type="submission" date="2020-04" db="EMBL/GenBank/DDBJ databases">
        <authorList>
            <person name="Hitch T.C.A."/>
            <person name="Wylensek D."/>
            <person name="Clavel T."/>
        </authorList>
    </citation>
    <scope>NUCLEOTIDE SEQUENCE [LARGE SCALE GENOMIC DNA]</scope>
    <source>
        <strain evidence="3 4">WB01_D5_05</strain>
    </source>
</reference>
<dbReference type="Proteomes" id="UP000561326">
    <property type="component" value="Unassembled WGS sequence"/>
</dbReference>
<dbReference type="AlphaFoldDB" id="A0A848CWH5"/>
<dbReference type="Pfam" id="PF04977">
    <property type="entry name" value="DivIC"/>
    <property type="match status" value="1"/>
</dbReference>
<dbReference type="EMBL" id="JABAGO010000039">
    <property type="protein sequence ID" value="NMF00104.1"/>
    <property type="molecule type" value="Genomic_DNA"/>
</dbReference>
<comment type="caution">
    <text evidence="3">The sequence shown here is derived from an EMBL/GenBank/DDBJ whole genome shotgun (WGS) entry which is preliminary data.</text>
</comment>
<gene>
    <name evidence="3" type="ORF">HF838_17905</name>
</gene>
<evidence type="ECO:0000313" key="4">
    <source>
        <dbReference type="Proteomes" id="UP000561326"/>
    </source>
</evidence>
<dbReference type="PANTHER" id="PTHR40027:SF1">
    <property type="entry name" value="CELL DIVISION PROTEIN DIVIC"/>
    <property type="match status" value="1"/>
</dbReference>
<keyword evidence="2" id="KW-0812">Transmembrane</keyword>
<keyword evidence="1" id="KW-0175">Coiled coil</keyword>
<evidence type="ECO:0000313" key="3">
    <source>
        <dbReference type="EMBL" id="NMF00104.1"/>
    </source>
</evidence>
<protein>
    <submittedName>
        <fullName evidence="3">Septum formation initiator family protein</fullName>
    </submittedName>
</protein>
<dbReference type="OrthoDB" id="2382043at2"/>
<feature type="transmembrane region" description="Helical" evidence="2">
    <location>
        <begin position="20"/>
        <end position="37"/>
    </location>
</feature>
<dbReference type="InterPro" id="IPR039076">
    <property type="entry name" value="DivIC"/>
</dbReference>
<organism evidence="3 4">
    <name type="scientific">Aneurinibacillus aneurinilyticus</name>
    <name type="common">Bacillus aneurinolyticus</name>
    <dbReference type="NCBI Taxonomy" id="1391"/>
    <lineage>
        <taxon>Bacteria</taxon>
        <taxon>Bacillati</taxon>
        <taxon>Bacillota</taxon>
        <taxon>Bacilli</taxon>
        <taxon>Bacillales</taxon>
        <taxon>Paenibacillaceae</taxon>
        <taxon>Aneurinibacillus group</taxon>
        <taxon>Aneurinibacillus</taxon>
    </lineage>
</organism>
<dbReference type="PANTHER" id="PTHR40027">
    <property type="entry name" value="CELL DIVISION PROTEIN DIVIC"/>
    <property type="match status" value="1"/>
</dbReference>
<name>A0A848CWH5_ANEAE</name>
<evidence type="ECO:0000256" key="1">
    <source>
        <dbReference type="SAM" id="Coils"/>
    </source>
</evidence>
<sequence length="108" mass="12918">MQQQPQSRPSSYGRKRRMRLLQIIVVLFLSWAGYTYYSQSEQLASKQSELVNLQREVTKVEEDKKQLELQVKRMNDQEYISELARKNFFLSKEGEIIFLTPDENKKKQ</sequence>
<keyword evidence="2" id="KW-0472">Membrane</keyword>
<feature type="coiled-coil region" evidence="1">
    <location>
        <begin position="43"/>
        <end position="77"/>
    </location>
</feature>
<evidence type="ECO:0000256" key="2">
    <source>
        <dbReference type="SAM" id="Phobius"/>
    </source>
</evidence>
<proteinExistence type="predicted"/>
<keyword evidence="2" id="KW-1133">Transmembrane helix</keyword>
<dbReference type="RefSeq" id="WP_040302747.1">
    <property type="nucleotide sequence ID" value="NZ_CABKST010000156.1"/>
</dbReference>
<dbReference type="GeneID" id="92839544"/>
<accession>A0A848CWH5</accession>
<dbReference type="InterPro" id="IPR007060">
    <property type="entry name" value="FtsL/DivIC"/>
</dbReference>